<dbReference type="InterPro" id="IPR013083">
    <property type="entry name" value="Znf_RING/FYVE/PHD"/>
</dbReference>
<keyword evidence="1" id="KW-0862">Zinc</keyword>
<dbReference type="GO" id="GO:0008270">
    <property type="term" value="F:zinc ion binding"/>
    <property type="evidence" value="ECO:0007669"/>
    <property type="project" value="UniProtKB-KW"/>
</dbReference>
<dbReference type="RefSeq" id="XP_005758074.1">
    <property type="nucleotide sequence ID" value="XM_005758017.1"/>
</dbReference>
<dbReference type="GeneID" id="17251737"/>
<dbReference type="HOGENOM" id="CLU_101190_0_0_1"/>
<dbReference type="PANTHER" id="PTHR14879">
    <property type="entry name" value="CASPASE REGULATOR, RING FINGER DOMAIN-CONTAINING"/>
    <property type="match status" value="1"/>
</dbReference>
<feature type="domain" description="RING-type" evidence="3">
    <location>
        <begin position="193"/>
        <end position="228"/>
    </location>
</feature>
<organism evidence="4 5">
    <name type="scientific">Emiliania huxleyi (strain CCMP1516)</name>
    <dbReference type="NCBI Taxonomy" id="280463"/>
    <lineage>
        <taxon>Eukaryota</taxon>
        <taxon>Haptista</taxon>
        <taxon>Haptophyta</taxon>
        <taxon>Prymnesiophyceae</taxon>
        <taxon>Isochrysidales</taxon>
        <taxon>Noelaerhabdaceae</taxon>
        <taxon>Emiliania</taxon>
    </lineage>
</organism>
<dbReference type="AlphaFoldDB" id="A0A0D3I310"/>
<proteinExistence type="predicted"/>
<dbReference type="PROSITE" id="PS50089">
    <property type="entry name" value="ZF_RING_2"/>
    <property type="match status" value="1"/>
</dbReference>
<feature type="region of interest" description="Disordered" evidence="2">
    <location>
        <begin position="26"/>
        <end position="84"/>
    </location>
</feature>
<evidence type="ECO:0000256" key="1">
    <source>
        <dbReference type="PROSITE-ProRule" id="PRU00175"/>
    </source>
</evidence>
<feature type="compositionally biased region" description="Basic residues" evidence="2">
    <location>
        <begin position="35"/>
        <end position="47"/>
    </location>
</feature>
<reference evidence="4" key="2">
    <citation type="submission" date="2024-10" db="UniProtKB">
        <authorList>
            <consortium name="EnsemblProtists"/>
        </authorList>
    </citation>
    <scope>IDENTIFICATION</scope>
</reference>
<dbReference type="EnsemblProtists" id="EOD05645">
    <property type="protein sequence ID" value="EOD05645"/>
    <property type="gene ID" value="EMIHUDRAFT_107298"/>
</dbReference>
<keyword evidence="1" id="KW-0863">Zinc-finger</keyword>
<keyword evidence="1" id="KW-0479">Metal-binding</keyword>
<feature type="compositionally biased region" description="Low complexity" evidence="2">
    <location>
        <begin position="149"/>
        <end position="158"/>
    </location>
</feature>
<evidence type="ECO:0000259" key="3">
    <source>
        <dbReference type="PROSITE" id="PS50089"/>
    </source>
</evidence>
<accession>A0A0D3I310</accession>
<sequence length="240" mass="24970">MEVGLCQRLITHLCLGDALLAELEAEKEAEDKKKESKKGKKKKKGKGRAGSSQAHGEAAGEADLAEVDAEVAAPEAEKEAGVPVRCLGETTARLSVVPEGQALEEPSPEIGAAAPADFAESFAPPSDSPSQLAAAAPDEDSIGPEDPSSDSVPDDAVSGEPQPAAATVSLADADFDTGRAVVPESTLGGETTCIVCFTRPKTHIAVPCGHQCACGACADRMRECPYCREPVMMWMLQRLV</sequence>
<dbReference type="PaxDb" id="2903-EOD05645"/>
<evidence type="ECO:0000313" key="5">
    <source>
        <dbReference type="Proteomes" id="UP000013827"/>
    </source>
</evidence>
<dbReference type="Proteomes" id="UP000013827">
    <property type="component" value="Unassembled WGS sequence"/>
</dbReference>
<protein>
    <recommendedName>
        <fullName evidence="3">RING-type domain-containing protein</fullName>
    </recommendedName>
</protein>
<evidence type="ECO:0000313" key="4">
    <source>
        <dbReference type="EnsemblProtists" id="EOD05645"/>
    </source>
</evidence>
<dbReference type="InterPro" id="IPR051728">
    <property type="entry name" value="RING-FYVE_E3_ubiquitin-ligase"/>
</dbReference>
<evidence type="ECO:0000256" key="2">
    <source>
        <dbReference type="SAM" id="MobiDB-lite"/>
    </source>
</evidence>
<dbReference type="SUPFAM" id="SSF57850">
    <property type="entry name" value="RING/U-box"/>
    <property type="match status" value="1"/>
</dbReference>
<dbReference type="Pfam" id="PF13920">
    <property type="entry name" value="zf-C3HC4_3"/>
    <property type="match status" value="1"/>
</dbReference>
<name>A0A0D3I310_EMIH1</name>
<dbReference type="Gene3D" id="3.30.40.10">
    <property type="entry name" value="Zinc/RING finger domain, C3HC4 (zinc finger)"/>
    <property type="match status" value="1"/>
</dbReference>
<dbReference type="KEGG" id="ehx:EMIHUDRAFT_107298"/>
<dbReference type="PANTHER" id="PTHR14879:SF5">
    <property type="entry name" value="RING-TYPE DOMAIN-CONTAINING PROTEIN"/>
    <property type="match status" value="1"/>
</dbReference>
<keyword evidence="5" id="KW-1185">Reference proteome</keyword>
<feature type="region of interest" description="Disordered" evidence="2">
    <location>
        <begin position="119"/>
        <end position="164"/>
    </location>
</feature>
<dbReference type="InterPro" id="IPR001841">
    <property type="entry name" value="Znf_RING"/>
</dbReference>
<reference evidence="5" key="1">
    <citation type="journal article" date="2013" name="Nature">
        <title>Pan genome of the phytoplankton Emiliania underpins its global distribution.</title>
        <authorList>
            <person name="Read B.A."/>
            <person name="Kegel J."/>
            <person name="Klute M.J."/>
            <person name="Kuo A."/>
            <person name="Lefebvre S.C."/>
            <person name="Maumus F."/>
            <person name="Mayer C."/>
            <person name="Miller J."/>
            <person name="Monier A."/>
            <person name="Salamov A."/>
            <person name="Young J."/>
            <person name="Aguilar M."/>
            <person name="Claverie J.M."/>
            <person name="Frickenhaus S."/>
            <person name="Gonzalez K."/>
            <person name="Herman E.K."/>
            <person name="Lin Y.C."/>
            <person name="Napier J."/>
            <person name="Ogata H."/>
            <person name="Sarno A.F."/>
            <person name="Shmutz J."/>
            <person name="Schroeder D."/>
            <person name="de Vargas C."/>
            <person name="Verret F."/>
            <person name="von Dassow P."/>
            <person name="Valentin K."/>
            <person name="Van de Peer Y."/>
            <person name="Wheeler G."/>
            <person name="Dacks J.B."/>
            <person name="Delwiche C.F."/>
            <person name="Dyhrman S.T."/>
            <person name="Glockner G."/>
            <person name="John U."/>
            <person name="Richards T."/>
            <person name="Worden A.Z."/>
            <person name="Zhang X."/>
            <person name="Grigoriev I.V."/>
            <person name="Allen A.E."/>
            <person name="Bidle K."/>
            <person name="Borodovsky M."/>
            <person name="Bowler C."/>
            <person name="Brownlee C."/>
            <person name="Cock J.M."/>
            <person name="Elias M."/>
            <person name="Gladyshev V.N."/>
            <person name="Groth M."/>
            <person name="Guda C."/>
            <person name="Hadaegh A."/>
            <person name="Iglesias-Rodriguez M.D."/>
            <person name="Jenkins J."/>
            <person name="Jones B.M."/>
            <person name="Lawson T."/>
            <person name="Leese F."/>
            <person name="Lindquist E."/>
            <person name="Lobanov A."/>
            <person name="Lomsadze A."/>
            <person name="Malik S.B."/>
            <person name="Marsh M.E."/>
            <person name="Mackinder L."/>
            <person name="Mock T."/>
            <person name="Mueller-Roeber B."/>
            <person name="Pagarete A."/>
            <person name="Parker M."/>
            <person name="Probert I."/>
            <person name="Quesneville H."/>
            <person name="Raines C."/>
            <person name="Rensing S.A."/>
            <person name="Riano-Pachon D.M."/>
            <person name="Richier S."/>
            <person name="Rokitta S."/>
            <person name="Shiraiwa Y."/>
            <person name="Soanes D.M."/>
            <person name="van der Giezen M."/>
            <person name="Wahlund T.M."/>
            <person name="Williams B."/>
            <person name="Wilson W."/>
            <person name="Wolfe G."/>
            <person name="Wurch L.L."/>
        </authorList>
    </citation>
    <scope>NUCLEOTIDE SEQUENCE</scope>
</reference>